<dbReference type="InterPro" id="IPR011009">
    <property type="entry name" value="Kinase-like_dom_sf"/>
</dbReference>
<reference evidence="1" key="1">
    <citation type="journal article" name="DNA Res.">
        <title>The physiological potential of anammox bacteria as revealed by their core genome structure.</title>
        <authorList>
            <person name="Okubo T."/>
            <person name="Toyoda A."/>
            <person name="Fukuhara K."/>
            <person name="Uchiyama I."/>
            <person name="Harigaya Y."/>
            <person name="Kuroiwa M."/>
            <person name="Suzuki T."/>
            <person name="Murakami Y."/>
            <person name="Suwa Y."/>
            <person name="Takami H."/>
        </authorList>
    </citation>
    <scope>NUCLEOTIDE SEQUENCE</scope>
    <source>
        <strain evidence="1">317325-3</strain>
    </source>
</reference>
<dbReference type="SUPFAM" id="SSF56112">
    <property type="entry name" value="Protein kinase-like (PK-like)"/>
    <property type="match status" value="1"/>
</dbReference>
<evidence type="ECO:0000313" key="1">
    <source>
        <dbReference type="EMBL" id="BBO21285.1"/>
    </source>
</evidence>
<organism evidence="1 2">
    <name type="scientific">Candidatus Desulfobacillus denitrificans</name>
    <dbReference type="NCBI Taxonomy" id="2608985"/>
    <lineage>
        <taxon>Bacteria</taxon>
        <taxon>Pseudomonadati</taxon>
        <taxon>Pseudomonadota</taxon>
        <taxon>Betaproteobacteria</taxon>
        <taxon>Candidatus Desulfobacillus</taxon>
    </lineage>
</organism>
<sequence>MLRADATVVEQDRFGEKVLLLADGSYLKLFRRKRLLSTAAWYPYALRFADNAIALAQRGIPCPEVREVYRIPSVARDAVWYHPLQGQTLRQLLDAGKAPSGLHERLGTFVAGLHLSGIYFRSLHLGNIVLTPQGMLGLIDIADLRIGKRSLTAHRRRRNLQHLVRDELDRRWLQSDGASFDSAYQRALENSSG</sequence>
<dbReference type="KEGG" id="ddz:DSYM_19840"/>
<proteinExistence type="predicted"/>
<dbReference type="Proteomes" id="UP000662914">
    <property type="component" value="Chromosome"/>
</dbReference>
<name>A0A809RAB0_9PROT</name>
<dbReference type="EMBL" id="AP021857">
    <property type="protein sequence ID" value="BBO21285.1"/>
    <property type="molecule type" value="Genomic_DNA"/>
</dbReference>
<protein>
    <submittedName>
        <fullName evidence="1">Toluene tolerance protein</fullName>
    </submittedName>
</protein>
<accession>A0A809RAB0</accession>
<dbReference type="AlphaFoldDB" id="A0A809RAB0"/>
<evidence type="ECO:0000313" key="2">
    <source>
        <dbReference type="Proteomes" id="UP000662914"/>
    </source>
</evidence>
<gene>
    <name evidence="1" type="ORF">DSYM_19840</name>
</gene>